<dbReference type="EMBL" id="KL615785">
    <property type="protein sequence ID" value="KER18035.1"/>
    <property type="molecule type" value="Genomic_DNA"/>
</dbReference>
<evidence type="ECO:0000313" key="2">
    <source>
        <dbReference type="EMBL" id="KER18035.1"/>
    </source>
</evidence>
<dbReference type="KEGG" id="ovi:T265_16343"/>
<evidence type="ECO:0000313" key="3">
    <source>
        <dbReference type="Proteomes" id="UP000054324"/>
    </source>
</evidence>
<proteinExistence type="predicted"/>
<dbReference type="RefSeq" id="XP_009178218.1">
    <property type="nucleotide sequence ID" value="XM_009179954.1"/>
</dbReference>
<protein>
    <submittedName>
        <fullName evidence="2">Uncharacterized protein</fullName>
    </submittedName>
</protein>
<dbReference type="CTD" id="20330508"/>
<evidence type="ECO:0000256" key="1">
    <source>
        <dbReference type="SAM" id="MobiDB-lite"/>
    </source>
</evidence>
<feature type="non-terminal residue" evidence="2">
    <location>
        <position position="57"/>
    </location>
</feature>
<feature type="non-terminal residue" evidence="2">
    <location>
        <position position="1"/>
    </location>
</feature>
<gene>
    <name evidence="2" type="ORF">T265_16343</name>
</gene>
<organism evidence="2 3">
    <name type="scientific">Opisthorchis viverrini</name>
    <name type="common">Southeast Asian liver fluke</name>
    <dbReference type="NCBI Taxonomy" id="6198"/>
    <lineage>
        <taxon>Eukaryota</taxon>
        <taxon>Metazoa</taxon>
        <taxon>Spiralia</taxon>
        <taxon>Lophotrochozoa</taxon>
        <taxon>Platyhelminthes</taxon>
        <taxon>Trematoda</taxon>
        <taxon>Digenea</taxon>
        <taxon>Opisthorchiida</taxon>
        <taxon>Opisthorchiata</taxon>
        <taxon>Opisthorchiidae</taxon>
        <taxon>Opisthorchis</taxon>
    </lineage>
</organism>
<dbReference type="Proteomes" id="UP000054324">
    <property type="component" value="Unassembled WGS sequence"/>
</dbReference>
<feature type="region of interest" description="Disordered" evidence="1">
    <location>
        <begin position="19"/>
        <end position="57"/>
    </location>
</feature>
<dbReference type="GeneID" id="20330508"/>
<sequence length="57" mass="6072">VITYLPGLVAHVRIGAAKGTTERTGGPGRTHDYSEQLPIRGSSACRSPDQVRHGWTG</sequence>
<name>A0A074Z3Y2_OPIVI</name>
<reference evidence="2 3" key="1">
    <citation type="submission" date="2013-11" db="EMBL/GenBank/DDBJ databases">
        <title>Opisthorchis viverrini - life in the bile duct.</title>
        <authorList>
            <person name="Young N.D."/>
            <person name="Nagarajan N."/>
            <person name="Lin S.J."/>
            <person name="Korhonen P.K."/>
            <person name="Jex A.R."/>
            <person name="Hall R.S."/>
            <person name="Safavi-Hemami H."/>
            <person name="Kaewkong W."/>
            <person name="Bertrand D."/>
            <person name="Gao S."/>
            <person name="Seet Q."/>
            <person name="Wongkham S."/>
            <person name="Teh B.T."/>
            <person name="Wongkham C."/>
            <person name="Intapan P.M."/>
            <person name="Maleewong W."/>
            <person name="Yang X."/>
            <person name="Hu M."/>
            <person name="Wang Z."/>
            <person name="Hofmann A."/>
            <person name="Sternberg P.W."/>
            <person name="Tan P."/>
            <person name="Wang J."/>
            <person name="Gasser R.B."/>
        </authorList>
    </citation>
    <scope>NUCLEOTIDE SEQUENCE [LARGE SCALE GENOMIC DNA]</scope>
</reference>
<keyword evidence="3" id="KW-1185">Reference proteome</keyword>
<dbReference type="AlphaFoldDB" id="A0A074Z3Y2"/>
<accession>A0A074Z3Y2</accession>